<protein>
    <submittedName>
        <fullName evidence="1">Uncharacterized protein</fullName>
    </submittedName>
</protein>
<sequence length="71" mass="7659">MTQASQERMQTLNENNKQMMKTISKLVITNIANPFATIAQATLTTLGVSTGVIGASTIDAFETTSYGYVIK</sequence>
<keyword evidence="2" id="KW-1185">Reference proteome</keyword>
<gene>
    <name evidence="1" type="ORF">Godav_028228</name>
</gene>
<evidence type="ECO:0000313" key="2">
    <source>
        <dbReference type="Proteomes" id="UP000593561"/>
    </source>
</evidence>
<name>A0A7J8RYU0_GOSDV</name>
<comment type="caution">
    <text evidence="1">The sequence shown here is derived from an EMBL/GenBank/DDBJ whole genome shotgun (WGS) entry which is preliminary data.</text>
</comment>
<dbReference type="AlphaFoldDB" id="A0A7J8RYU0"/>
<organism evidence="1 2">
    <name type="scientific">Gossypium davidsonii</name>
    <name type="common">Davidson's cotton</name>
    <name type="synonym">Gossypium klotzschianum subsp. davidsonii</name>
    <dbReference type="NCBI Taxonomy" id="34287"/>
    <lineage>
        <taxon>Eukaryota</taxon>
        <taxon>Viridiplantae</taxon>
        <taxon>Streptophyta</taxon>
        <taxon>Embryophyta</taxon>
        <taxon>Tracheophyta</taxon>
        <taxon>Spermatophyta</taxon>
        <taxon>Magnoliopsida</taxon>
        <taxon>eudicotyledons</taxon>
        <taxon>Gunneridae</taxon>
        <taxon>Pentapetalae</taxon>
        <taxon>rosids</taxon>
        <taxon>malvids</taxon>
        <taxon>Malvales</taxon>
        <taxon>Malvaceae</taxon>
        <taxon>Malvoideae</taxon>
        <taxon>Gossypium</taxon>
    </lineage>
</organism>
<dbReference type="EMBL" id="JABFAC010000007">
    <property type="protein sequence ID" value="MBA0618969.1"/>
    <property type="molecule type" value="Genomic_DNA"/>
</dbReference>
<reference evidence="1 2" key="1">
    <citation type="journal article" date="2019" name="Genome Biol. Evol.">
        <title>Insights into the evolution of the New World diploid cottons (Gossypium, subgenus Houzingenia) based on genome sequencing.</title>
        <authorList>
            <person name="Grover C.E."/>
            <person name="Arick M.A. 2nd"/>
            <person name="Thrash A."/>
            <person name="Conover J.L."/>
            <person name="Sanders W.S."/>
            <person name="Peterson D.G."/>
            <person name="Frelichowski J.E."/>
            <person name="Scheffler J.A."/>
            <person name="Scheffler B.E."/>
            <person name="Wendel J.F."/>
        </authorList>
    </citation>
    <scope>NUCLEOTIDE SEQUENCE [LARGE SCALE GENOMIC DNA]</scope>
    <source>
        <strain evidence="1">27</strain>
        <tissue evidence="1">Leaf</tissue>
    </source>
</reference>
<accession>A0A7J8RYU0</accession>
<dbReference type="Proteomes" id="UP000593561">
    <property type="component" value="Unassembled WGS sequence"/>
</dbReference>
<evidence type="ECO:0000313" key="1">
    <source>
        <dbReference type="EMBL" id="MBA0618969.1"/>
    </source>
</evidence>
<proteinExistence type="predicted"/>